<dbReference type="InterPro" id="IPR011250">
    <property type="entry name" value="OMP/PagP_B-barrel"/>
</dbReference>
<evidence type="ECO:0000313" key="5">
    <source>
        <dbReference type="Proteomes" id="UP001208692"/>
    </source>
</evidence>
<protein>
    <recommendedName>
        <fullName evidence="6">Outer membrane protein beta-barrel domain-containing protein</fullName>
    </recommendedName>
</protein>
<accession>A0AAV5AZG4</accession>
<organism evidence="2 4">
    <name type="scientific">Capnocytophaga catalasegens</name>
    <dbReference type="NCBI Taxonomy" id="1004260"/>
    <lineage>
        <taxon>Bacteria</taxon>
        <taxon>Pseudomonadati</taxon>
        <taxon>Bacteroidota</taxon>
        <taxon>Flavobacteriia</taxon>
        <taxon>Flavobacteriales</taxon>
        <taxon>Flavobacteriaceae</taxon>
        <taxon>Capnocytophaga</taxon>
    </lineage>
</organism>
<sequence>MRKLLTIAGLFLVGLTATAQANVESGTIRLNAGGGVSDLGVMGYFGADFGVADKITVGGELSLRHRSQSNWGHTGIGFITNGNYHFGEHIKGLPSELGLYGGLSLGYYNWSHSWEGSGSSITYSGYASGIVFLAQAGARWFFAQNWAANAELHAGSFYGVKAGVTYQF</sequence>
<proteinExistence type="predicted"/>
<keyword evidence="5" id="KW-1185">Reference proteome</keyword>
<evidence type="ECO:0008006" key="6">
    <source>
        <dbReference type="Google" id="ProtNLM"/>
    </source>
</evidence>
<dbReference type="EMBL" id="BQKB01000050">
    <property type="protein sequence ID" value="GJM53819.1"/>
    <property type="molecule type" value="Genomic_DNA"/>
</dbReference>
<comment type="caution">
    <text evidence="2">The sequence shown here is derived from an EMBL/GenBank/DDBJ whole genome shotgun (WGS) entry which is preliminary data.</text>
</comment>
<dbReference type="SUPFAM" id="SSF56925">
    <property type="entry name" value="OMPA-like"/>
    <property type="match status" value="1"/>
</dbReference>
<feature type="signal peptide" evidence="1">
    <location>
        <begin position="1"/>
        <end position="21"/>
    </location>
</feature>
<evidence type="ECO:0000313" key="4">
    <source>
        <dbReference type="Proteomes" id="UP001207736"/>
    </source>
</evidence>
<feature type="chain" id="PRO_5043898928" description="Outer membrane protein beta-barrel domain-containing protein" evidence="1">
    <location>
        <begin position="22"/>
        <end position="168"/>
    </location>
</feature>
<dbReference type="Proteomes" id="UP001207736">
    <property type="component" value="Unassembled WGS sequence"/>
</dbReference>
<dbReference type="AlphaFoldDB" id="A0AAV5AZG4"/>
<name>A0AAV5AZG4_9FLAO</name>
<reference evidence="2 5" key="1">
    <citation type="submission" date="2021-11" db="EMBL/GenBank/DDBJ databases">
        <title>Draft genome sequence of Capnocytophaga sp. strain KC07075 isolated from cat oral cavity.</title>
        <authorList>
            <person name="Suzuki M."/>
            <person name="Imaoka K."/>
            <person name="Kimura M."/>
            <person name="Morikawa S."/>
            <person name="Maeda K."/>
        </authorList>
    </citation>
    <scope>NUCLEOTIDE SEQUENCE</scope>
    <source>
        <strain evidence="2">KC07075</strain>
        <strain evidence="3 5">KC07079</strain>
    </source>
</reference>
<dbReference type="RefSeq" id="WP_264847637.1">
    <property type="nucleotide sequence ID" value="NZ_BPMA01000065.1"/>
</dbReference>
<evidence type="ECO:0000256" key="1">
    <source>
        <dbReference type="SAM" id="SignalP"/>
    </source>
</evidence>
<evidence type="ECO:0000313" key="3">
    <source>
        <dbReference type="EMBL" id="GJM53819.1"/>
    </source>
</evidence>
<keyword evidence="1" id="KW-0732">Signal</keyword>
<dbReference type="Proteomes" id="UP001208692">
    <property type="component" value="Unassembled WGS sequence"/>
</dbReference>
<evidence type="ECO:0000313" key="2">
    <source>
        <dbReference type="EMBL" id="GJM50302.1"/>
    </source>
</evidence>
<dbReference type="EMBL" id="BQKA01000024">
    <property type="protein sequence ID" value="GJM50302.1"/>
    <property type="molecule type" value="Genomic_DNA"/>
</dbReference>
<gene>
    <name evidence="2" type="ORF">RCZ15_12750</name>
    <name evidence="3" type="ORF">RCZ16_21350</name>
</gene>